<dbReference type="InterPro" id="IPR000182">
    <property type="entry name" value="GNAT_dom"/>
</dbReference>
<gene>
    <name evidence="2" type="ORF">RISK_005518</name>
</gene>
<dbReference type="PANTHER" id="PTHR43072:SF60">
    <property type="entry name" value="L-2,4-DIAMINOBUTYRIC ACID ACETYLTRANSFERASE"/>
    <property type="match status" value="1"/>
</dbReference>
<dbReference type="Pfam" id="PF00583">
    <property type="entry name" value="Acetyltransf_1"/>
    <property type="match status" value="1"/>
</dbReference>
<dbReference type="CDD" id="cd04301">
    <property type="entry name" value="NAT_SF"/>
    <property type="match status" value="1"/>
</dbReference>
<dbReference type="SUPFAM" id="SSF55729">
    <property type="entry name" value="Acyl-CoA N-acyltransferases (Nat)"/>
    <property type="match status" value="1"/>
</dbReference>
<evidence type="ECO:0000313" key="2">
    <source>
        <dbReference type="EMBL" id="KLU02452.1"/>
    </source>
</evidence>
<keyword evidence="3" id="KW-1185">Reference proteome</keyword>
<keyword evidence="2" id="KW-0808">Transferase</keyword>
<protein>
    <submittedName>
        <fullName evidence="2">Nourseothricin acetyltransferase</fullName>
        <ecNumber evidence="2">2.3.1.-</ecNumber>
    </submittedName>
</protein>
<sequence length="371" mass="40261">MGNANQFGFDERSSGTQAARLGDAEDQALRFRPFALAELPTLLPAALERIPPGRAVMVADQIRSAISRQVTDQLILLVSEASDAIAIVLGAADSDMATVLHAGPIVLPTEQASRPDHRATENSQLAVGLGRTLGQICQQRGIQFLQWATAWPLEEATSDGLDSGGPGAKSLDLQGSWPHWMGFTNVGDLEYLALDLSDSFSLESSLASLDAPLQLDALSVDVNDAEQMNQMRDLVQRTYLGSMDCPALEQFRTAAQIMDGYQEVPTYAPDLWFMLSERPGGEPLGCLLMARHGGDPASVLEVVYMGVVPDARGRGFSRDILSLALQCCREESAARMILAVDRSNRPARDAYMRLPMQTVLRESVWARNTTA</sequence>
<dbReference type="EMBL" id="LECT01000044">
    <property type="protein sequence ID" value="KLU02452.1"/>
    <property type="molecule type" value="Genomic_DNA"/>
</dbReference>
<comment type="caution">
    <text evidence="2">The sequence shown here is derived from an EMBL/GenBank/DDBJ whole genome shotgun (WGS) entry which is preliminary data.</text>
</comment>
<evidence type="ECO:0000313" key="3">
    <source>
        <dbReference type="Proteomes" id="UP000036367"/>
    </source>
</evidence>
<dbReference type="AlphaFoldDB" id="A0A0J1B6V6"/>
<name>A0A0J1B6V6_RHOIS</name>
<organism evidence="2 3">
    <name type="scientific">Rhodopirellula islandica</name>
    <dbReference type="NCBI Taxonomy" id="595434"/>
    <lineage>
        <taxon>Bacteria</taxon>
        <taxon>Pseudomonadati</taxon>
        <taxon>Planctomycetota</taxon>
        <taxon>Planctomycetia</taxon>
        <taxon>Pirellulales</taxon>
        <taxon>Pirellulaceae</taxon>
        <taxon>Rhodopirellula</taxon>
    </lineage>
</organism>
<dbReference type="InterPro" id="IPR016181">
    <property type="entry name" value="Acyl_CoA_acyltransferase"/>
</dbReference>
<dbReference type="Proteomes" id="UP000036367">
    <property type="component" value="Unassembled WGS sequence"/>
</dbReference>
<dbReference type="GO" id="GO:0016747">
    <property type="term" value="F:acyltransferase activity, transferring groups other than amino-acyl groups"/>
    <property type="evidence" value="ECO:0007669"/>
    <property type="project" value="InterPro"/>
</dbReference>
<dbReference type="PATRIC" id="fig|595434.4.peg.5241"/>
<feature type="domain" description="N-acetyltransferase" evidence="1">
    <location>
        <begin position="218"/>
        <end position="371"/>
    </location>
</feature>
<dbReference type="EC" id="2.3.1.-" evidence="2"/>
<proteinExistence type="predicted"/>
<dbReference type="STRING" id="595434.RISK_005518"/>
<evidence type="ECO:0000259" key="1">
    <source>
        <dbReference type="PROSITE" id="PS51186"/>
    </source>
</evidence>
<keyword evidence="2" id="KW-0012">Acyltransferase</keyword>
<dbReference type="Gene3D" id="3.40.630.30">
    <property type="match status" value="1"/>
</dbReference>
<accession>A0A0J1B6V6</accession>
<reference evidence="2" key="1">
    <citation type="submission" date="2015-05" db="EMBL/GenBank/DDBJ databases">
        <title>Permanent draft genome of Rhodopirellula islandicus K833.</title>
        <authorList>
            <person name="Kizina J."/>
            <person name="Richter M."/>
            <person name="Glockner F.O."/>
            <person name="Harder J."/>
        </authorList>
    </citation>
    <scope>NUCLEOTIDE SEQUENCE [LARGE SCALE GENOMIC DNA]</scope>
    <source>
        <strain evidence="2">K833</strain>
    </source>
</reference>
<dbReference type="PANTHER" id="PTHR43072">
    <property type="entry name" value="N-ACETYLTRANSFERASE"/>
    <property type="match status" value="1"/>
</dbReference>
<dbReference type="PROSITE" id="PS51186">
    <property type="entry name" value="GNAT"/>
    <property type="match status" value="1"/>
</dbReference>